<accession>A0ABP7C420</accession>
<evidence type="ECO:0000313" key="1">
    <source>
        <dbReference type="EMBL" id="GAA3676572.1"/>
    </source>
</evidence>
<keyword evidence="2" id="KW-1185">Reference proteome</keyword>
<proteinExistence type="predicted"/>
<comment type="caution">
    <text evidence="1">The sequence shown here is derived from an EMBL/GenBank/DDBJ whole genome shotgun (WGS) entry which is preliminary data.</text>
</comment>
<dbReference type="Proteomes" id="UP001500711">
    <property type="component" value="Unassembled WGS sequence"/>
</dbReference>
<gene>
    <name evidence="1" type="ORF">GCM10022267_74300</name>
</gene>
<name>A0ABP7C420_9PSEU</name>
<dbReference type="EMBL" id="BAABBE010000031">
    <property type="protein sequence ID" value="GAA3676572.1"/>
    <property type="molecule type" value="Genomic_DNA"/>
</dbReference>
<organism evidence="1 2">
    <name type="scientific">Lentzea roselyniae</name>
    <dbReference type="NCBI Taxonomy" id="531940"/>
    <lineage>
        <taxon>Bacteria</taxon>
        <taxon>Bacillati</taxon>
        <taxon>Actinomycetota</taxon>
        <taxon>Actinomycetes</taxon>
        <taxon>Pseudonocardiales</taxon>
        <taxon>Pseudonocardiaceae</taxon>
        <taxon>Lentzea</taxon>
    </lineage>
</organism>
<evidence type="ECO:0000313" key="2">
    <source>
        <dbReference type="Proteomes" id="UP001500711"/>
    </source>
</evidence>
<reference evidence="2" key="1">
    <citation type="journal article" date="2019" name="Int. J. Syst. Evol. Microbiol.">
        <title>The Global Catalogue of Microorganisms (GCM) 10K type strain sequencing project: providing services to taxonomists for standard genome sequencing and annotation.</title>
        <authorList>
            <consortium name="The Broad Institute Genomics Platform"/>
            <consortium name="The Broad Institute Genome Sequencing Center for Infectious Disease"/>
            <person name="Wu L."/>
            <person name="Ma J."/>
        </authorList>
    </citation>
    <scope>NUCLEOTIDE SEQUENCE [LARGE SCALE GENOMIC DNA]</scope>
    <source>
        <strain evidence="2">JCM 17494</strain>
    </source>
</reference>
<sequence length="69" mass="7661">MAIYQIGLHTALGDAGTALDHPRRIDLRGIPTPECQARFCVDSARAWQRFGNPPSASRHFRSVRRGTVT</sequence>
<protein>
    <submittedName>
        <fullName evidence="1">Uncharacterized protein</fullName>
    </submittedName>
</protein>